<organism evidence="1 2">
    <name type="scientific">Thelephora ganbajun</name>
    <name type="common">Ganba fungus</name>
    <dbReference type="NCBI Taxonomy" id="370292"/>
    <lineage>
        <taxon>Eukaryota</taxon>
        <taxon>Fungi</taxon>
        <taxon>Dikarya</taxon>
        <taxon>Basidiomycota</taxon>
        <taxon>Agaricomycotina</taxon>
        <taxon>Agaricomycetes</taxon>
        <taxon>Thelephorales</taxon>
        <taxon>Thelephoraceae</taxon>
        <taxon>Thelephora</taxon>
    </lineage>
</organism>
<gene>
    <name evidence="1" type="ORF">BDM02DRAFT_3122205</name>
</gene>
<evidence type="ECO:0000313" key="1">
    <source>
        <dbReference type="EMBL" id="KAF9644237.1"/>
    </source>
</evidence>
<accession>A0ACB6Z3Y3</accession>
<sequence>MRQLSLHVSALNDLEYSAYTEALHDLIADDQPPSDDYENVSVGTREVRAWLRGRYASMPLADVDAILKLFYPTLSAQDTFNAGEFFAVMRLVTHARDGKGISKTLAFTQGVAVPAVVAQRPDPN</sequence>
<proteinExistence type="predicted"/>
<dbReference type="Proteomes" id="UP000886501">
    <property type="component" value="Unassembled WGS sequence"/>
</dbReference>
<reference evidence="1" key="1">
    <citation type="submission" date="2019-10" db="EMBL/GenBank/DDBJ databases">
        <authorList>
            <consortium name="DOE Joint Genome Institute"/>
            <person name="Kuo A."/>
            <person name="Miyauchi S."/>
            <person name="Kiss E."/>
            <person name="Drula E."/>
            <person name="Kohler A."/>
            <person name="Sanchez-Garcia M."/>
            <person name="Andreopoulos B."/>
            <person name="Barry K.W."/>
            <person name="Bonito G."/>
            <person name="Buee M."/>
            <person name="Carver A."/>
            <person name="Chen C."/>
            <person name="Cichocki N."/>
            <person name="Clum A."/>
            <person name="Culley D."/>
            <person name="Crous P.W."/>
            <person name="Fauchery L."/>
            <person name="Girlanda M."/>
            <person name="Hayes R."/>
            <person name="Keri Z."/>
            <person name="Labutti K."/>
            <person name="Lipzen A."/>
            <person name="Lombard V."/>
            <person name="Magnuson J."/>
            <person name="Maillard F."/>
            <person name="Morin E."/>
            <person name="Murat C."/>
            <person name="Nolan M."/>
            <person name="Ohm R."/>
            <person name="Pangilinan J."/>
            <person name="Pereira M."/>
            <person name="Perotto S."/>
            <person name="Peter M."/>
            <person name="Riley R."/>
            <person name="Sitrit Y."/>
            <person name="Stielow B."/>
            <person name="Szollosi G."/>
            <person name="Zifcakova L."/>
            <person name="Stursova M."/>
            <person name="Spatafora J.W."/>
            <person name="Tedersoo L."/>
            <person name="Vaario L.-M."/>
            <person name="Yamada A."/>
            <person name="Yan M."/>
            <person name="Wang P."/>
            <person name="Xu J."/>
            <person name="Bruns T."/>
            <person name="Baldrian P."/>
            <person name="Vilgalys R."/>
            <person name="Henrissat B."/>
            <person name="Grigoriev I.V."/>
            <person name="Hibbett D."/>
            <person name="Nagy L.G."/>
            <person name="Martin F.M."/>
        </authorList>
    </citation>
    <scope>NUCLEOTIDE SEQUENCE</scope>
    <source>
        <strain evidence="1">P2</strain>
    </source>
</reference>
<name>A0ACB6Z3Y3_THEGA</name>
<dbReference type="EMBL" id="MU118151">
    <property type="protein sequence ID" value="KAF9644237.1"/>
    <property type="molecule type" value="Genomic_DNA"/>
</dbReference>
<keyword evidence="2" id="KW-1185">Reference proteome</keyword>
<protein>
    <submittedName>
        <fullName evidence="1">Uncharacterized protein</fullName>
    </submittedName>
</protein>
<reference evidence="1" key="2">
    <citation type="journal article" date="2020" name="Nat. Commun.">
        <title>Large-scale genome sequencing of mycorrhizal fungi provides insights into the early evolution of symbiotic traits.</title>
        <authorList>
            <person name="Miyauchi S."/>
            <person name="Kiss E."/>
            <person name="Kuo A."/>
            <person name="Drula E."/>
            <person name="Kohler A."/>
            <person name="Sanchez-Garcia M."/>
            <person name="Morin E."/>
            <person name="Andreopoulos B."/>
            <person name="Barry K.W."/>
            <person name="Bonito G."/>
            <person name="Buee M."/>
            <person name="Carver A."/>
            <person name="Chen C."/>
            <person name="Cichocki N."/>
            <person name="Clum A."/>
            <person name="Culley D."/>
            <person name="Crous P.W."/>
            <person name="Fauchery L."/>
            <person name="Girlanda M."/>
            <person name="Hayes R.D."/>
            <person name="Keri Z."/>
            <person name="LaButti K."/>
            <person name="Lipzen A."/>
            <person name="Lombard V."/>
            <person name="Magnuson J."/>
            <person name="Maillard F."/>
            <person name="Murat C."/>
            <person name="Nolan M."/>
            <person name="Ohm R.A."/>
            <person name="Pangilinan J."/>
            <person name="Pereira M.F."/>
            <person name="Perotto S."/>
            <person name="Peter M."/>
            <person name="Pfister S."/>
            <person name="Riley R."/>
            <person name="Sitrit Y."/>
            <person name="Stielow J.B."/>
            <person name="Szollosi G."/>
            <person name="Zifcakova L."/>
            <person name="Stursova M."/>
            <person name="Spatafora J.W."/>
            <person name="Tedersoo L."/>
            <person name="Vaario L.M."/>
            <person name="Yamada A."/>
            <person name="Yan M."/>
            <person name="Wang P."/>
            <person name="Xu J."/>
            <person name="Bruns T."/>
            <person name="Baldrian P."/>
            <person name="Vilgalys R."/>
            <person name="Dunand C."/>
            <person name="Henrissat B."/>
            <person name="Grigoriev I.V."/>
            <person name="Hibbett D."/>
            <person name="Nagy L.G."/>
            <person name="Martin F.M."/>
        </authorList>
    </citation>
    <scope>NUCLEOTIDE SEQUENCE</scope>
    <source>
        <strain evidence="1">P2</strain>
    </source>
</reference>
<evidence type="ECO:0000313" key="2">
    <source>
        <dbReference type="Proteomes" id="UP000886501"/>
    </source>
</evidence>
<comment type="caution">
    <text evidence="1">The sequence shown here is derived from an EMBL/GenBank/DDBJ whole genome shotgun (WGS) entry which is preliminary data.</text>
</comment>